<proteinExistence type="predicted"/>
<accession>A0ABP8J578</accession>
<organism evidence="1 2">
    <name type="scientific">Hymenobacter koreensis</name>
    <dbReference type="NCBI Taxonomy" id="1084523"/>
    <lineage>
        <taxon>Bacteria</taxon>
        <taxon>Pseudomonadati</taxon>
        <taxon>Bacteroidota</taxon>
        <taxon>Cytophagia</taxon>
        <taxon>Cytophagales</taxon>
        <taxon>Hymenobacteraceae</taxon>
        <taxon>Hymenobacter</taxon>
    </lineage>
</organism>
<gene>
    <name evidence="1" type="ORF">GCM10023186_28440</name>
</gene>
<sequence>MPSQLLLVVETSLHLPGLGLLAISSAHETSLRRFPIHANLEVELHLAAGSLTVPATIEELHRGPDAAADRAEYVLLLASDAVTELPAGTEIWLSDTWAAVYNLA</sequence>
<dbReference type="EMBL" id="BAABHA010000010">
    <property type="protein sequence ID" value="GAA4385259.1"/>
    <property type="molecule type" value="Genomic_DNA"/>
</dbReference>
<keyword evidence="2" id="KW-1185">Reference proteome</keyword>
<evidence type="ECO:0000313" key="2">
    <source>
        <dbReference type="Proteomes" id="UP001500454"/>
    </source>
</evidence>
<dbReference type="RefSeq" id="WP_345225294.1">
    <property type="nucleotide sequence ID" value="NZ_BAABHA010000010.1"/>
</dbReference>
<name>A0ABP8J578_9BACT</name>
<dbReference type="Proteomes" id="UP001500454">
    <property type="component" value="Unassembled WGS sequence"/>
</dbReference>
<evidence type="ECO:0000313" key="1">
    <source>
        <dbReference type="EMBL" id="GAA4385259.1"/>
    </source>
</evidence>
<protein>
    <submittedName>
        <fullName evidence="1">Uncharacterized protein</fullName>
    </submittedName>
</protein>
<reference evidence="2" key="1">
    <citation type="journal article" date="2019" name="Int. J. Syst. Evol. Microbiol.">
        <title>The Global Catalogue of Microorganisms (GCM) 10K type strain sequencing project: providing services to taxonomists for standard genome sequencing and annotation.</title>
        <authorList>
            <consortium name="The Broad Institute Genomics Platform"/>
            <consortium name="The Broad Institute Genome Sequencing Center for Infectious Disease"/>
            <person name="Wu L."/>
            <person name="Ma J."/>
        </authorList>
    </citation>
    <scope>NUCLEOTIDE SEQUENCE [LARGE SCALE GENOMIC DNA]</scope>
    <source>
        <strain evidence="2">JCM 17924</strain>
    </source>
</reference>
<comment type="caution">
    <text evidence="1">The sequence shown here is derived from an EMBL/GenBank/DDBJ whole genome shotgun (WGS) entry which is preliminary data.</text>
</comment>